<dbReference type="HOGENOM" id="CLU_036577_3_0_3"/>
<keyword evidence="5" id="KW-0441">Lipid A biosynthesis</keyword>
<dbReference type="InterPro" id="IPR003835">
    <property type="entry name" value="Glyco_trans_19"/>
</dbReference>
<keyword evidence="4" id="KW-0444">Lipid biosynthesis</keyword>
<gene>
    <name evidence="11" type="primary">lpxB</name>
    <name evidence="11" type="ordered locus">P9211_13881</name>
</gene>
<evidence type="ECO:0000256" key="10">
    <source>
        <dbReference type="NCBIfam" id="TIGR00215"/>
    </source>
</evidence>
<evidence type="ECO:0000313" key="12">
    <source>
        <dbReference type="Proteomes" id="UP000000788"/>
    </source>
</evidence>
<dbReference type="GO" id="GO:0016020">
    <property type="term" value="C:membrane"/>
    <property type="evidence" value="ECO:0007669"/>
    <property type="project" value="GOC"/>
</dbReference>
<dbReference type="RefSeq" id="WP_012195940.1">
    <property type="nucleotide sequence ID" value="NC_009976.1"/>
</dbReference>
<dbReference type="Proteomes" id="UP000000788">
    <property type="component" value="Chromosome"/>
</dbReference>
<dbReference type="SUPFAM" id="SSF53756">
    <property type="entry name" value="UDP-Glycosyltransferase/glycogen phosphorylase"/>
    <property type="match status" value="1"/>
</dbReference>
<dbReference type="GO" id="GO:0009245">
    <property type="term" value="P:lipid A biosynthetic process"/>
    <property type="evidence" value="ECO:0007669"/>
    <property type="project" value="UniProtKB-UniRule"/>
</dbReference>
<keyword evidence="8" id="KW-0443">Lipid metabolism</keyword>
<evidence type="ECO:0000256" key="1">
    <source>
        <dbReference type="ARBA" id="ARBA00002056"/>
    </source>
</evidence>
<evidence type="ECO:0000256" key="2">
    <source>
        <dbReference type="ARBA" id="ARBA00012687"/>
    </source>
</evidence>
<evidence type="ECO:0000256" key="3">
    <source>
        <dbReference type="ARBA" id="ARBA00020902"/>
    </source>
</evidence>
<protein>
    <recommendedName>
        <fullName evidence="3 10">Lipid-A-disaccharide synthase</fullName>
        <ecNumber evidence="2 10">2.4.1.182</ecNumber>
    </recommendedName>
</protein>
<dbReference type="STRING" id="93059.P9211_13881"/>
<dbReference type="KEGG" id="pmj:P9211_13881"/>
<evidence type="ECO:0000256" key="9">
    <source>
        <dbReference type="ARBA" id="ARBA00048975"/>
    </source>
</evidence>
<comment type="catalytic activity">
    <reaction evidence="9">
        <text>a lipid X + a UDP-2-N,3-O-bis[(3R)-3-hydroxyacyl]-alpha-D-glucosamine = a lipid A disaccharide + UDP + H(+)</text>
        <dbReference type="Rhea" id="RHEA:67828"/>
        <dbReference type="ChEBI" id="CHEBI:15378"/>
        <dbReference type="ChEBI" id="CHEBI:58223"/>
        <dbReference type="ChEBI" id="CHEBI:137748"/>
        <dbReference type="ChEBI" id="CHEBI:176338"/>
        <dbReference type="ChEBI" id="CHEBI:176343"/>
        <dbReference type="EC" id="2.4.1.182"/>
    </reaction>
</comment>
<comment type="function">
    <text evidence="1">Condensation of UDP-2,3-diacylglucosamine and 2,3-diacylglucosamine-1-phosphate to form lipid A disaccharide, a precursor of lipid A, a phosphorylated glycolipid that anchors the lipopolysaccharide to the outer membrane of the cell.</text>
</comment>
<reference evidence="11 12" key="1">
    <citation type="journal article" date="2007" name="PLoS Genet.">
        <title>Patterns and implications of gene gain and loss in the evolution of Prochlorococcus.</title>
        <authorList>
            <person name="Kettler G.C."/>
            <person name="Martiny A.C."/>
            <person name="Huang K."/>
            <person name="Zucker J."/>
            <person name="Coleman M.L."/>
            <person name="Rodrigue S."/>
            <person name="Chen F."/>
            <person name="Lapidus A."/>
            <person name="Ferriera S."/>
            <person name="Johnson J."/>
            <person name="Steglich C."/>
            <person name="Church G.M."/>
            <person name="Richardson P."/>
            <person name="Chisholm S.W."/>
        </authorList>
    </citation>
    <scope>NUCLEOTIDE SEQUENCE [LARGE SCALE GENOMIC DNA]</scope>
    <source>
        <strain evidence="12">MIT 9211</strain>
    </source>
</reference>
<dbReference type="PANTHER" id="PTHR30372">
    <property type="entry name" value="LIPID-A-DISACCHARIDE SYNTHASE"/>
    <property type="match status" value="1"/>
</dbReference>
<evidence type="ECO:0000313" key="11">
    <source>
        <dbReference type="EMBL" id="ABX09319.1"/>
    </source>
</evidence>
<accession>A9BBV7</accession>
<evidence type="ECO:0000256" key="7">
    <source>
        <dbReference type="ARBA" id="ARBA00022679"/>
    </source>
</evidence>
<proteinExistence type="predicted"/>
<organism evidence="11 12">
    <name type="scientific">Prochlorococcus marinus (strain MIT 9211)</name>
    <dbReference type="NCBI Taxonomy" id="93059"/>
    <lineage>
        <taxon>Bacteria</taxon>
        <taxon>Bacillati</taxon>
        <taxon>Cyanobacteriota</taxon>
        <taxon>Cyanophyceae</taxon>
        <taxon>Synechococcales</taxon>
        <taxon>Prochlorococcaceae</taxon>
        <taxon>Prochlorococcus</taxon>
    </lineage>
</organism>
<name>A9BBV7_PROM4</name>
<evidence type="ECO:0000256" key="6">
    <source>
        <dbReference type="ARBA" id="ARBA00022676"/>
    </source>
</evidence>
<dbReference type="CAZy" id="GT19">
    <property type="family name" value="Glycosyltransferase Family 19"/>
</dbReference>
<evidence type="ECO:0000256" key="8">
    <source>
        <dbReference type="ARBA" id="ARBA00023098"/>
    </source>
</evidence>
<dbReference type="GO" id="GO:0005543">
    <property type="term" value="F:phospholipid binding"/>
    <property type="evidence" value="ECO:0007669"/>
    <property type="project" value="TreeGrafter"/>
</dbReference>
<dbReference type="EMBL" id="CP000878">
    <property type="protein sequence ID" value="ABX09319.1"/>
    <property type="molecule type" value="Genomic_DNA"/>
</dbReference>
<dbReference type="eggNOG" id="COG0763">
    <property type="taxonomic scope" value="Bacteria"/>
</dbReference>
<dbReference type="Pfam" id="PF02684">
    <property type="entry name" value="LpxB"/>
    <property type="match status" value="1"/>
</dbReference>
<keyword evidence="6 11" id="KW-0328">Glycosyltransferase</keyword>
<evidence type="ECO:0000256" key="5">
    <source>
        <dbReference type="ARBA" id="ARBA00022556"/>
    </source>
</evidence>
<sequence>MRLLISTGEVSGDLQGSFLVKALKKEAASRSMPLELIALGGPRMKSAGAELLVNTASIGAIGFWEALPFVMPTLRAQAIVNELLVEQPPDGLVLIDYMGPNIRLGNKVKKVLPDVPITYYIAPQEWAWRLGDGGTTDLISFTDKILAIFKEEAEFYSSRGGNVTWVGHPMLDNLKKLPDRDEACQKLGIEPSQKILLLLPASRSQELKYVLPILLKAAYLLQQYDPSIYVIAPSGMESFEKSIEDSLHNFGVNGKVIPANKADDLKSCLFAAADIALAKSGTINMELALHNVPQIVGYRVSKITAFIAKNLLKFNVDHISPVNLLLKERLVPELVQDMFNPKAIFELAVPLLEDQQSRIDMIRGYKRLRESLGSPDVTQRAAKEILDLLT</sequence>
<dbReference type="EC" id="2.4.1.182" evidence="2 10"/>
<evidence type="ECO:0000256" key="4">
    <source>
        <dbReference type="ARBA" id="ARBA00022516"/>
    </source>
</evidence>
<dbReference type="OrthoDB" id="9801642at2"/>
<dbReference type="NCBIfam" id="TIGR00215">
    <property type="entry name" value="lpxB"/>
    <property type="match status" value="1"/>
</dbReference>
<keyword evidence="12" id="KW-1185">Reference proteome</keyword>
<keyword evidence="7 11" id="KW-0808">Transferase</keyword>
<dbReference type="AlphaFoldDB" id="A9BBV7"/>
<dbReference type="PANTHER" id="PTHR30372:SF4">
    <property type="entry name" value="LIPID-A-DISACCHARIDE SYNTHASE, MITOCHONDRIAL-RELATED"/>
    <property type="match status" value="1"/>
</dbReference>
<dbReference type="GO" id="GO:0008915">
    <property type="term" value="F:lipid-A-disaccharide synthase activity"/>
    <property type="evidence" value="ECO:0007669"/>
    <property type="project" value="UniProtKB-UniRule"/>
</dbReference>